<dbReference type="InterPro" id="IPR013785">
    <property type="entry name" value="Aldolase_TIM"/>
</dbReference>
<evidence type="ECO:0000256" key="1">
    <source>
        <dbReference type="ARBA" id="ARBA00009667"/>
    </source>
</evidence>
<dbReference type="InterPro" id="IPR050064">
    <property type="entry name" value="IGPS_HisA/HisF"/>
</dbReference>
<dbReference type="Gene3D" id="3.20.20.70">
    <property type="entry name" value="Aldolase class I"/>
    <property type="match status" value="1"/>
</dbReference>
<evidence type="ECO:0000256" key="5">
    <source>
        <dbReference type="RuleBase" id="RU003657"/>
    </source>
</evidence>
<dbReference type="PANTHER" id="PTHR21235:SF2">
    <property type="entry name" value="IMIDAZOLE GLYCEROL PHOSPHATE SYNTHASE HISHF"/>
    <property type="match status" value="1"/>
</dbReference>
<dbReference type="GO" id="GO:0000107">
    <property type="term" value="F:imidazoleglycerol-phosphate synthase activity"/>
    <property type="evidence" value="ECO:0007669"/>
    <property type="project" value="TreeGrafter"/>
</dbReference>
<keyword evidence="3 5" id="KW-0368">Histidine biosynthesis</keyword>
<evidence type="ECO:0000256" key="4">
    <source>
        <dbReference type="ARBA" id="ARBA00029440"/>
    </source>
</evidence>
<dbReference type="EC" id="4.1.3.-" evidence="6"/>
<proteinExistence type="inferred from homology"/>
<dbReference type="AlphaFoldDB" id="A0A841CRD5"/>
<keyword evidence="6" id="KW-0456">Lyase</keyword>
<dbReference type="PANTHER" id="PTHR21235">
    <property type="entry name" value="IMIDAZOLE GLYCEROL PHOSPHATE SYNTHASE SUBUNIT HISF/H IGP SYNTHASE SUBUNIT HISF/H"/>
    <property type="match status" value="1"/>
</dbReference>
<dbReference type="RefSeq" id="WP_184697041.1">
    <property type="nucleotide sequence ID" value="NZ_JACHJN010000012.1"/>
</dbReference>
<dbReference type="EMBL" id="JACHJN010000012">
    <property type="protein sequence ID" value="MBB5959800.1"/>
    <property type="molecule type" value="Genomic_DNA"/>
</dbReference>
<dbReference type="InterPro" id="IPR011060">
    <property type="entry name" value="RibuloseP-bd_barrel"/>
</dbReference>
<comment type="similarity">
    <text evidence="1 5">Belongs to the HisA/HisF family.</text>
</comment>
<evidence type="ECO:0000256" key="2">
    <source>
        <dbReference type="ARBA" id="ARBA00022605"/>
    </source>
</evidence>
<comment type="pathway">
    <text evidence="4">Amino-acid biosynthesis.</text>
</comment>
<protein>
    <submittedName>
        <fullName evidence="6">Cyclase</fullName>
        <ecNumber evidence="6">4.1.3.-</ecNumber>
    </submittedName>
</protein>
<dbReference type="Pfam" id="PF00977">
    <property type="entry name" value="His_biosynth"/>
    <property type="match status" value="1"/>
</dbReference>
<comment type="caution">
    <text evidence="6">The sequence shown here is derived from an EMBL/GenBank/DDBJ whole genome shotgun (WGS) entry which is preliminary data.</text>
</comment>
<evidence type="ECO:0000313" key="7">
    <source>
        <dbReference type="Proteomes" id="UP000547510"/>
    </source>
</evidence>
<keyword evidence="7" id="KW-1185">Reference proteome</keyword>
<organism evidence="6 7">
    <name type="scientific">Saccharothrix tamanrassetensis</name>
    <dbReference type="NCBI Taxonomy" id="1051531"/>
    <lineage>
        <taxon>Bacteria</taxon>
        <taxon>Bacillati</taxon>
        <taxon>Actinomycetota</taxon>
        <taxon>Actinomycetes</taxon>
        <taxon>Pseudonocardiales</taxon>
        <taxon>Pseudonocardiaceae</taxon>
        <taxon>Saccharothrix</taxon>
    </lineage>
</organism>
<keyword evidence="2 5" id="KW-0028">Amino-acid biosynthesis</keyword>
<dbReference type="SUPFAM" id="SSF51366">
    <property type="entry name" value="Ribulose-phoshate binding barrel"/>
    <property type="match status" value="1"/>
</dbReference>
<evidence type="ECO:0000313" key="6">
    <source>
        <dbReference type="EMBL" id="MBB5959800.1"/>
    </source>
</evidence>
<gene>
    <name evidence="6" type="ORF">FHS29_006421</name>
</gene>
<evidence type="ECO:0000256" key="3">
    <source>
        <dbReference type="ARBA" id="ARBA00023102"/>
    </source>
</evidence>
<name>A0A841CRD5_9PSEU</name>
<dbReference type="GO" id="GO:0000105">
    <property type="term" value="P:L-histidine biosynthetic process"/>
    <property type="evidence" value="ECO:0007669"/>
    <property type="project" value="UniProtKB-KW"/>
</dbReference>
<dbReference type="InterPro" id="IPR006062">
    <property type="entry name" value="His_biosynth"/>
</dbReference>
<sequence>MSGTDSPTLIDVLIPCVDVSVGRSTEATGISGVQDPWNPVELVRRYAEAGVRRVLLDFMDTWERVDEAVRIIAGVAPSVEAVVSLHHGRIPSVEACGTLLEAGAAAVSVSTSVVTDPDTVSAATARFGCDRVVGTVNARVRHDGHGGHDGWTVYVDGGEEATGIDVVPFGRTLAELGCGMVIANCADREGTGLGFDHALTRALVDATGLPVVASGGSRSIEDLHLGITAGGASYVLANRMLHSGRVSLQDVRRSPLPGGR</sequence>
<reference evidence="6 7" key="1">
    <citation type="submission" date="2020-08" db="EMBL/GenBank/DDBJ databases">
        <title>Genomic Encyclopedia of Type Strains, Phase III (KMG-III): the genomes of soil and plant-associated and newly described type strains.</title>
        <authorList>
            <person name="Whitman W."/>
        </authorList>
    </citation>
    <scope>NUCLEOTIDE SEQUENCE [LARGE SCALE GENOMIC DNA]</scope>
    <source>
        <strain evidence="6 7">CECT 8640</strain>
    </source>
</reference>
<dbReference type="Proteomes" id="UP000547510">
    <property type="component" value="Unassembled WGS sequence"/>
</dbReference>
<accession>A0A841CRD5</accession>
<dbReference type="GO" id="GO:0016829">
    <property type="term" value="F:lyase activity"/>
    <property type="evidence" value="ECO:0007669"/>
    <property type="project" value="UniProtKB-KW"/>
</dbReference>